<dbReference type="OrthoDB" id="366081at2759"/>
<dbReference type="PhylomeDB" id="K6URX7"/>
<dbReference type="eggNOG" id="ENOG502QWXA">
    <property type="taxonomic scope" value="Eukaryota"/>
</dbReference>
<keyword evidence="3" id="KW-1185">Reference proteome</keyword>
<organism evidence="2 3">
    <name type="scientific">Plasmodium cynomolgi (strain B)</name>
    <dbReference type="NCBI Taxonomy" id="1120755"/>
    <lineage>
        <taxon>Eukaryota</taxon>
        <taxon>Sar</taxon>
        <taxon>Alveolata</taxon>
        <taxon>Apicomplexa</taxon>
        <taxon>Aconoidasida</taxon>
        <taxon>Haemosporida</taxon>
        <taxon>Plasmodiidae</taxon>
        <taxon>Plasmodium</taxon>
        <taxon>Plasmodium (Plasmodium)</taxon>
    </lineage>
</organism>
<dbReference type="Proteomes" id="UP000006319">
    <property type="component" value="Chromosome 2"/>
</dbReference>
<evidence type="ECO:0000313" key="3">
    <source>
        <dbReference type="Proteomes" id="UP000006319"/>
    </source>
</evidence>
<dbReference type="GeneID" id="14690991"/>
<dbReference type="OMA" id="KCEYEVN"/>
<dbReference type="EMBL" id="DF157094">
    <property type="protein sequence ID" value="GAB64655.1"/>
    <property type="molecule type" value="Genomic_DNA"/>
</dbReference>
<name>K6URX7_PLACD</name>
<feature type="region of interest" description="Disordered" evidence="1">
    <location>
        <begin position="77"/>
        <end position="106"/>
    </location>
</feature>
<accession>K6URX7</accession>
<protein>
    <submittedName>
        <fullName evidence="2">Uncharacterized protein</fullName>
    </submittedName>
</protein>
<evidence type="ECO:0000256" key="1">
    <source>
        <dbReference type="SAM" id="MobiDB-lite"/>
    </source>
</evidence>
<feature type="compositionally biased region" description="Acidic residues" evidence="1">
    <location>
        <begin position="187"/>
        <end position="196"/>
    </location>
</feature>
<dbReference type="VEuPathDB" id="PlasmoDB:PCYB_022250"/>
<evidence type="ECO:0000313" key="2">
    <source>
        <dbReference type="EMBL" id="GAB64655.1"/>
    </source>
</evidence>
<dbReference type="KEGG" id="pcy:PCYB_022250"/>
<feature type="region of interest" description="Disordered" evidence="1">
    <location>
        <begin position="852"/>
        <end position="883"/>
    </location>
</feature>
<sequence>MLKYARKLNKKLIYKLHVQNDKVAEMPMFLVDNLYLRNTKELLILLNNAITFNRKEFLENYKKVLLMDRESNANCFDRQQGREEKNGSNGGRFVSRECTPPQSSHSLFEGEVSGAGHLNARQGHVLESQHETMQAGSIFKNGRMSPDGRGRRYKYDNEEYDELITHLSEVCEDASGSHVFEVHEVEDADEAEEADEAHETHEAGEEDPPAQEYSLIGYLPNEFFFQSLKQRVVSLKDYLSFSDLFSFIHLFSRTNDIDMVKILGEQYMQKQEKEKDKRINNKQVVHLLNIFLKFNYKRNNTHHIVDSLVESININVSTHDLKLAALGFTCLSRLNLYNMAFYRYVDTFLRNLDKCSHLCCSMVLHCLGYYKHYWATKRRELLEEARLVGKSTGGQFGGTHSPACDASGRADRIMTTRCANVNRLSLQLNRENAHLIEELEKGMIDQLVKMELGSISEKSISSIFHFFFLSKRGVLTVDAGGSSNHAENDNERDHLLLGKLVHILITKKVNFDQPRRLLMCCYPLIIHRYFSNIQISSYFVVQCAKLIKLLKEKKHLDNLLFVLTGFTQNQMIFYKNRSNNKTAPRIYLDKKKNKLHNFKIENKYIDMLEKCEYEVNVLEKGSTEEPVSCRSAILYIFSELTNINYELNRDQIVLYLQLFSSFDIKLSTDIKKKLFRLVMDSTNQLSSLIHVVLQLAIQIYGISSTYMKTIALQFFEKMDHELGKIHKLGTNNEELLFSYIICGHDNDRAMEKYSYLCDLEKLADILFVFDQIDIHNKDFISNVSNLLCANNFFLLTHRRSNFSSFVHLLHYVGSLPVDIDSIKKLTNFVFTCVAEYVDLSYRKYAQRARGGHKMEEHKVKGSSQEVNKTTPRDDCHTSSSFQTEEDPSFCEVDHAFIKGRIYLKDLIFLLDAIRICKAYDFVSLLGSVINMINSERIQALSDEDVELVNYIFIDMGLMNKCLLDEARRRGLTIGMNS</sequence>
<reference evidence="2 3" key="1">
    <citation type="journal article" date="2012" name="Nat. Genet.">
        <title>Plasmodium cynomolgi genome sequences provide insight into Plasmodium vivax and the monkey malaria clade.</title>
        <authorList>
            <person name="Tachibana S."/>
            <person name="Sullivan S.A."/>
            <person name="Kawai S."/>
            <person name="Nakamura S."/>
            <person name="Kim H.R."/>
            <person name="Goto N."/>
            <person name="Arisue N."/>
            <person name="Palacpac N.M.Q."/>
            <person name="Honma H."/>
            <person name="Yagi M."/>
            <person name="Tougan T."/>
            <person name="Katakai Y."/>
            <person name="Kaneko O."/>
            <person name="Mita T."/>
            <person name="Kita K."/>
            <person name="Yasutomi Y."/>
            <person name="Sutton P.L."/>
            <person name="Shakhbatyan R."/>
            <person name="Horii T."/>
            <person name="Yasunaga T."/>
            <person name="Barnwell J.W."/>
            <person name="Escalante A.A."/>
            <person name="Carlton J.M."/>
            <person name="Tanabe K."/>
        </authorList>
    </citation>
    <scope>NUCLEOTIDE SEQUENCE [LARGE SCALE GENOMIC DNA]</scope>
    <source>
        <strain evidence="2 3">B</strain>
    </source>
</reference>
<feature type="region of interest" description="Disordered" evidence="1">
    <location>
        <begin position="187"/>
        <end position="209"/>
    </location>
</feature>
<dbReference type="RefSeq" id="XP_004220622.1">
    <property type="nucleotide sequence ID" value="XM_004220574.1"/>
</dbReference>
<gene>
    <name evidence="2" type="ORF">PCYB_022250</name>
</gene>
<dbReference type="AlphaFoldDB" id="K6URX7"/>
<proteinExistence type="predicted"/>